<organism evidence="6 7">
    <name type="scientific">Sporosarcina gallistercoris</name>
    <dbReference type="NCBI Taxonomy" id="2762245"/>
    <lineage>
        <taxon>Bacteria</taxon>
        <taxon>Bacillati</taxon>
        <taxon>Bacillota</taxon>
        <taxon>Bacilli</taxon>
        <taxon>Bacillales</taxon>
        <taxon>Caryophanaceae</taxon>
        <taxon>Sporosarcina</taxon>
    </lineage>
</organism>
<feature type="domain" description="Peptidase S49" evidence="5">
    <location>
        <begin position="133"/>
        <end position="279"/>
    </location>
</feature>
<dbReference type="InterPro" id="IPR004635">
    <property type="entry name" value="Pept_S49_SppA"/>
</dbReference>
<evidence type="ECO:0000256" key="4">
    <source>
        <dbReference type="ARBA" id="ARBA00022825"/>
    </source>
</evidence>
<dbReference type="InterPro" id="IPR001907">
    <property type="entry name" value="ClpP"/>
</dbReference>
<evidence type="ECO:0000256" key="2">
    <source>
        <dbReference type="ARBA" id="ARBA00022670"/>
    </source>
</evidence>
<evidence type="ECO:0000313" key="6">
    <source>
        <dbReference type="EMBL" id="MBD7907924.1"/>
    </source>
</evidence>
<dbReference type="SUPFAM" id="SSF52096">
    <property type="entry name" value="ClpP/crotonase"/>
    <property type="match status" value="1"/>
</dbReference>
<evidence type="ECO:0000313" key="7">
    <source>
        <dbReference type="Proteomes" id="UP000659496"/>
    </source>
</evidence>
<dbReference type="EMBL" id="JACSQY010000003">
    <property type="protein sequence ID" value="MBD7907924.1"/>
    <property type="molecule type" value="Genomic_DNA"/>
</dbReference>
<gene>
    <name evidence="6" type="primary">sppA</name>
    <name evidence="6" type="ORF">H9659_06250</name>
</gene>
<dbReference type="NCBIfam" id="TIGR00706">
    <property type="entry name" value="SppA_dom"/>
    <property type="match status" value="1"/>
</dbReference>
<keyword evidence="4" id="KW-0720">Serine protease</keyword>
<comment type="similarity">
    <text evidence="1">Belongs to the peptidase S49 family.</text>
</comment>
<dbReference type="CDD" id="cd07023">
    <property type="entry name" value="S49_Sppa_N_C"/>
    <property type="match status" value="1"/>
</dbReference>
<dbReference type="Pfam" id="PF01343">
    <property type="entry name" value="Peptidase_S49"/>
    <property type="match status" value="1"/>
</dbReference>
<dbReference type="PRINTS" id="PR00127">
    <property type="entry name" value="CLPPROTEASEP"/>
</dbReference>
<dbReference type="InterPro" id="IPR029045">
    <property type="entry name" value="ClpP/crotonase-like_dom_sf"/>
</dbReference>
<evidence type="ECO:0000256" key="1">
    <source>
        <dbReference type="ARBA" id="ARBA00008683"/>
    </source>
</evidence>
<comment type="caution">
    <text evidence="6">The sequence shown here is derived from an EMBL/GenBank/DDBJ whole genome shotgun (WGS) entry which is preliminary data.</text>
</comment>
<dbReference type="Gene3D" id="3.90.226.10">
    <property type="entry name" value="2-enoyl-CoA Hydratase, Chain A, domain 1"/>
    <property type="match status" value="1"/>
</dbReference>
<keyword evidence="3" id="KW-0378">Hydrolase</keyword>
<evidence type="ECO:0000256" key="3">
    <source>
        <dbReference type="ARBA" id="ARBA00022801"/>
    </source>
</evidence>
<dbReference type="Proteomes" id="UP000659496">
    <property type="component" value="Unassembled WGS sequence"/>
</dbReference>
<dbReference type="PANTHER" id="PTHR42987">
    <property type="entry name" value="PEPTIDASE S49"/>
    <property type="match status" value="1"/>
</dbReference>
<keyword evidence="2" id="KW-0645">Protease</keyword>
<keyword evidence="7" id="KW-1185">Reference proteome</keyword>
<proteinExistence type="inferred from homology"/>
<name>A0ABR8PID4_9BACL</name>
<protein>
    <submittedName>
        <fullName evidence="6">Signal peptide peptidase SppA</fullName>
    </submittedName>
</protein>
<accession>A0ABR8PID4</accession>
<dbReference type="PANTHER" id="PTHR42987:SF7">
    <property type="entry name" value="SIGNAL PEPTIDE PEPTIDASE SPPA-RELATED"/>
    <property type="match status" value="1"/>
</dbReference>
<reference evidence="6 7" key="1">
    <citation type="submission" date="2020-08" db="EMBL/GenBank/DDBJ databases">
        <title>A Genomic Blueprint of the Chicken Gut Microbiome.</title>
        <authorList>
            <person name="Gilroy R."/>
            <person name="Ravi A."/>
            <person name="Getino M."/>
            <person name="Pursley I."/>
            <person name="Horton D.L."/>
            <person name="Alikhan N.-F."/>
            <person name="Baker D."/>
            <person name="Gharbi K."/>
            <person name="Hall N."/>
            <person name="Watson M."/>
            <person name="Adriaenssens E.M."/>
            <person name="Foster-Nyarko E."/>
            <person name="Jarju S."/>
            <person name="Secka A."/>
            <person name="Antonio M."/>
            <person name="Oren A."/>
            <person name="Chaudhuri R."/>
            <person name="La Ragione R.M."/>
            <person name="Hildebrand F."/>
            <person name="Pallen M.J."/>
        </authorList>
    </citation>
    <scope>NUCLEOTIDE SEQUENCE [LARGE SCALE GENOMIC DNA]</scope>
    <source>
        <strain evidence="6 7">Sa3CUA8</strain>
    </source>
</reference>
<dbReference type="InterPro" id="IPR002142">
    <property type="entry name" value="Peptidase_S49"/>
</dbReference>
<sequence>MSTKRWIALISAAALVVVSIGVNSLSYIFTRDFNALFEDSFAMGGPTYEETVLEQGDSNERIAVLNVSGVIQDTGPASPFAAPGYNHQNLLSQLADIREDQSVKGIVLHVDSPGGGVVESSDIYDELISIQENRDIPIYVSMGSMAASGGYYIAAPADKIFVHPETITGSIGVIMESLNYAELADKVGIDFNTIKTGPYKDIMSPNREMTQTERDMLQEMINDSYERFVGIVADGRGMSVANVKKVADGRIMNGRQAIESGLADDYGKLPDVIDALITEQGFKNPTVFEYSSSDSLSSIFGTSVSGLFKKNAETELIQKLLTDYQAPRMMYLYGER</sequence>
<dbReference type="InterPro" id="IPR047272">
    <property type="entry name" value="S49_SppA_C"/>
</dbReference>
<evidence type="ECO:0000259" key="5">
    <source>
        <dbReference type="Pfam" id="PF01343"/>
    </source>
</evidence>
<dbReference type="RefSeq" id="WP_191689071.1">
    <property type="nucleotide sequence ID" value="NZ_JACSQY010000003.1"/>
</dbReference>